<gene>
    <name evidence="1" type="ORF">NONO_c68150</name>
</gene>
<proteinExistence type="predicted"/>
<dbReference type="HOGENOM" id="CLU_2667435_0_0_11"/>
<protein>
    <recommendedName>
        <fullName evidence="3">PIN domain-containing protein</fullName>
    </recommendedName>
</protein>
<evidence type="ECO:0000313" key="1">
    <source>
        <dbReference type="EMBL" id="AHH21582.1"/>
    </source>
</evidence>
<reference evidence="1 2" key="1">
    <citation type="journal article" date="2014" name="Appl. Environ. Microbiol.">
        <title>Insights into the Microbial Degradation of Rubber and Gutta-Percha by Analysis of the Complete Genome of Nocardia nova SH22a.</title>
        <authorList>
            <person name="Luo Q."/>
            <person name="Hiessl S."/>
            <person name="Poehlein A."/>
            <person name="Daniel R."/>
            <person name="Steinbuchel A."/>
        </authorList>
    </citation>
    <scope>NUCLEOTIDE SEQUENCE [LARGE SCALE GENOMIC DNA]</scope>
    <source>
        <strain evidence="1">SH22a</strain>
    </source>
</reference>
<dbReference type="eggNOG" id="COG1487">
    <property type="taxonomic scope" value="Bacteria"/>
</dbReference>
<accession>W5TQQ7</accession>
<dbReference type="Gene3D" id="3.40.50.1010">
    <property type="entry name" value="5'-nuclease"/>
    <property type="match status" value="1"/>
</dbReference>
<name>W5TQQ7_9NOCA</name>
<dbReference type="STRING" id="1415166.NONO_c68150"/>
<sequence>MDSRAARRFGNVVAAVLDAGRNPKPRRVDLMIAAIASVHEIPLFTVNPKDFSGLDGLLTVVPVTHPDDRGAITTP</sequence>
<keyword evidence="2" id="KW-1185">Reference proteome</keyword>
<evidence type="ECO:0008006" key="3">
    <source>
        <dbReference type="Google" id="ProtNLM"/>
    </source>
</evidence>
<dbReference type="InterPro" id="IPR029060">
    <property type="entry name" value="PIN-like_dom_sf"/>
</dbReference>
<dbReference type="KEGG" id="nno:NONO_c68150"/>
<evidence type="ECO:0000313" key="2">
    <source>
        <dbReference type="Proteomes" id="UP000019150"/>
    </source>
</evidence>
<organism evidence="1 2">
    <name type="scientific">Nocardia nova SH22a</name>
    <dbReference type="NCBI Taxonomy" id="1415166"/>
    <lineage>
        <taxon>Bacteria</taxon>
        <taxon>Bacillati</taxon>
        <taxon>Actinomycetota</taxon>
        <taxon>Actinomycetes</taxon>
        <taxon>Mycobacteriales</taxon>
        <taxon>Nocardiaceae</taxon>
        <taxon>Nocardia</taxon>
    </lineage>
</organism>
<dbReference type="PATRIC" id="fig|1415166.3.peg.7000"/>
<dbReference type="SUPFAM" id="SSF88723">
    <property type="entry name" value="PIN domain-like"/>
    <property type="match status" value="1"/>
</dbReference>
<dbReference type="EMBL" id="CP006850">
    <property type="protein sequence ID" value="AHH21582.1"/>
    <property type="molecule type" value="Genomic_DNA"/>
</dbReference>
<dbReference type="Proteomes" id="UP000019150">
    <property type="component" value="Chromosome"/>
</dbReference>
<dbReference type="AlphaFoldDB" id="W5TQQ7"/>